<dbReference type="GO" id="GO:0006015">
    <property type="term" value="P:5-phosphoribose 1-diphosphate biosynthetic process"/>
    <property type="evidence" value="ECO:0007669"/>
    <property type="project" value="UniProtKB-UniRule"/>
</dbReference>
<evidence type="ECO:0000256" key="6">
    <source>
        <dbReference type="HAMAP-Rule" id="MF_00836"/>
    </source>
</evidence>
<dbReference type="Proteomes" id="UP000003676">
    <property type="component" value="Unassembled WGS sequence"/>
</dbReference>
<accession>B6WT50</accession>
<comment type="similarity">
    <text evidence="6">Belongs to the ribose 1,5-bisphosphokinase family.</text>
</comment>
<gene>
    <name evidence="6 7" type="primary">phnN</name>
    <name evidence="7" type="ORF">DESPIG_01255</name>
</gene>
<name>B6WT50_9BACT</name>
<comment type="function">
    <text evidence="6">Catalyzes the phosphorylation of ribose 1,5-bisphosphate to 5-phospho-D-ribosyl alpha-1-diphosphate (PRPP).</text>
</comment>
<dbReference type="InterPro" id="IPR012699">
    <property type="entry name" value="PhnN"/>
</dbReference>
<dbReference type="UniPathway" id="UPA00087">
    <property type="reaction ID" value="UER00175"/>
</dbReference>
<evidence type="ECO:0000256" key="2">
    <source>
        <dbReference type="ARBA" id="ARBA00005069"/>
    </source>
</evidence>
<feature type="binding site" evidence="6">
    <location>
        <begin position="10"/>
        <end position="17"/>
    </location>
    <ligand>
        <name>ATP</name>
        <dbReference type="ChEBI" id="CHEBI:30616"/>
    </ligand>
</feature>
<reference evidence="7 8" key="1">
    <citation type="submission" date="2008-10" db="EMBL/GenBank/DDBJ databases">
        <title>Draft genome sequence of Desulvovibrio piger (ATCC 29098).</title>
        <authorList>
            <person name="Sudarsanam P."/>
            <person name="Ley R."/>
            <person name="Guruge J."/>
            <person name="Turnbaugh P.J."/>
            <person name="Mahowald M."/>
            <person name="Liep D."/>
            <person name="Gordon J."/>
        </authorList>
    </citation>
    <scope>NUCLEOTIDE SEQUENCE [LARGE SCALE GENOMIC DNA]</scope>
    <source>
        <strain evidence="7 8">ATCC 29098</strain>
    </source>
</reference>
<dbReference type="Gene3D" id="3.40.50.300">
    <property type="entry name" value="P-loop containing nucleotide triphosphate hydrolases"/>
    <property type="match status" value="1"/>
</dbReference>
<evidence type="ECO:0000256" key="5">
    <source>
        <dbReference type="ARBA" id="ARBA00022840"/>
    </source>
</evidence>
<dbReference type="EC" id="2.7.4.23" evidence="6"/>
<evidence type="ECO:0000256" key="3">
    <source>
        <dbReference type="ARBA" id="ARBA00022679"/>
    </source>
</evidence>
<dbReference type="SUPFAM" id="SSF52540">
    <property type="entry name" value="P-loop containing nucleoside triphosphate hydrolases"/>
    <property type="match status" value="1"/>
</dbReference>
<dbReference type="RefSeq" id="WP_006005828.1">
    <property type="nucleotide sequence ID" value="NZ_DS996355.1"/>
</dbReference>
<dbReference type="EMBL" id="ABXU01000029">
    <property type="protein sequence ID" value="EEB33962.1"/>
    <property type="molecule type" value="Genomic_DNA"/>
</dbReference>
<evidence type="ECO:0000313" key="8">
    <source>
        <dbReference type="Proteomes" id="UP000003676"/>
    </source>
</evidence>
<keyword evidence="4 6" id="KW-0547">Nucleotide-binding</keyword>
<dbReference type="InterPro" id="IPR027417">
    <property type="entry name" value="P-loop_NTPase"/>
</dbReference>
<keyword evidence="3 6" id="KW-0808">Transferase</keyword>
<dbReference type="NCBIfam" id="TIGR02322">
    <property type="entry name" value="phosphon_PhnN"/>
    <property type="match status" value="1"/>
</dbReference>
<dbReference type="HOGENOM" id="CLU_102477_0_0_7"/>
<comment type="caution">
    <text evidence="7">The sequence shown here is derived from an EMBL/GenBank/DDBJ whole genome shotgun (WGS) entry which is preliminary data.</text>
</comment>
<dbReference type="GO" id="GO:0005524">
    <property type="term" value="F:ATP binding"/>
    <property type="evidence" value="ECO:0007669"/>
    <property type="project" value="UniProtKB-KW"/>
</dbReference>
<sequence>MRGTLIYVMGPSGSGKDSLLSALRPRLRGLPVAFARRYISRPACAGGEQHMALSAGSILSLEAQGRLAMRWSSHGCQYGIGRSIDGSLEHDICVIVNGSREYLPEALRRYPDLIPVLVEVEPAILRQRLLARGREQGKDLEERLQRALAPLPAISLERLVRIDNSGKLPAAVDALENVVRAALPVRGMAHTLQGTQGSAA</sequence>
<dbReference type="HAMAP" id="MF_00836">
    <property type="entry name" value="PhnN"/>
    <property type="match status" value="1"/>
</dbReference>
<dbReference type="Pfam" id="PF13238">
    <property type="entry name" value="AAA_18"/>
    <property type="match status" value="1"/>
</dbReference>
<dbReference type="GO" id="GO:0033863">
    <property type="term" value="F:ribose 1,5-bisphosphate phosphokinase activity"/>
    <property type="evidence" value="ECO:0007669"/>
    <property type="project" value="UniProtKB-UniRule"/>
</dbReference>
<evidence type="ECO:0000313" key="7">
    <source>
        <dbReference type="EMBL" id="EEB33962.1"/>
    </source>
</evidence>
<reference evidence="7 8" key="2">
    <citation type="submission" date="2008-10" db="EMBL/GenBank/DDBJ databases">
        <authorList>
            <person name="Fulton L."/>
            <person name="Clifton S."/>
            <person name="Fulton B."/>
            <person name="Xu J."/>
            <person name="Minx P."/>
            <person name="Pepin K.H."/>
            <person name="Johnson M."/>
            <person name="Bhonagiri V."/>
            <person name="Nash W.E."/>
            <person name="Mardis E.R."/>
            <person name="Wilson R.K."/>
        </authorList>
    </citation>
    <scope>NUCLEOTIDE SEQUENCE [LARGE SCALE GENOMIC DNA]</scope>
    <source>
        <strain evidence="7 8">ATCC 29098</strain>
    </source>
</reference>
<protein>
    <recommendedName>
        <fullName evidence="6">Ribose 1,5-bisphosphate phosphokinase PhnN</fullName>
        <ecNumber evidence="6">2.7.4.23</ecNumber>
    </recommendedName>
    <alternativeName>
        <fullName evidence="6">Ribose 1,5-bisphosphokinase</fullName>
    </alternativeName>
</protein>
<keyword evidence="5 6" id="KW-0067">ATP-binding</keyword>
<dbReference type="STRING" id="901.DESPIGER_0620"/>
<dbReference type="NCBIfam" id="NF007485">
    <property type="entry name" value="PRK10078.1"/>
    <property type="match status" value="1"/>
</dbReference>
<comment type="catalytic activity">
    <reaction evidence="1 6">
        <text>alpha-D-ribose 1,5-bisphosphate + ATP = 5-phospho-alpha-D-ribose 1-diphosphate + ADP</text>
        <dbReference type="Rhea" id="RHEA:20109"/>
        <dbReference type="ChEBI" id="CHEBI:30616"/>
        <dbReference type="ChEBI" id="CHEBI:58017"/>
        <dbReference type="ChEBI" id="CHEBI:68688"/>
        <dbReference type="ChEBI" id="CHEBI:456216"/>
        <dbReference type="EC" id="2.7.4.23"/>
    </reaction>
</comment>
<dbReference type="eggNOG" id="COG3709">
    <property type="taxonomic scope" value="Bacteria"/>
</dbReference>
<comment type="pathway">
    <text evidence="2 6">Metabolic intermediate biosynthesis; 5-phospho-alpha-D-ribose 1-diphosphate biosynthesis; 5-phospho-alpha-D-ribose 1-diphosphate from D-ribose 5-phosphate (route II): step 3/3.</text>
</comment>
<dbReference type="AlphaFoldDB" id="B6WT50"/>
<organism evidence="7 8">
    <name type="scientific">Desulfovibrio piger ATCC 29098</name>
    <dbReference type="NCBI Taxonomy" id="411464"/>
    <lineage>
        <taxon>Bacteria</taxon>
        <taxon>Pseudomonadati</taxon>
        <taxon>Thermodesulfobacteriota</taxon>
        <taxon>Desulfovibrionia</taxon>
        <taxon>Desulfovibrionales</taxon>
        <taxon>Desulfovibrionaceae</taxon>
        <taxon>Desulfovibrio</taxon>
    </lineage>
</organism>
<dbReference type="GO" id="GO:0019634">
    <property type="term" value="P:organic phosphonate metabolic process"/>
    <property type="evidence" value="ECO:0007669"/>
    <property type="project" value="UniProtKB-UniRule"/>
</dbReference>
<evidence type="ECO:0000256" key="4">
    <source>
        <dbReference type="ARBA" id="ARBA00022741"/>
    </source>
</evidence>
<evidence type="ECO:0000256" key="1">
    <source>
        <dbReference type="ARBA" id="ARBA00000373"/>
    </source>
</evidence>
<proteinExistence type="inferred from homology"/>
<keyword evidence="7" id="KW-0418">Kinase</keyword>